<proteinExistence type="predicted"/>
<protein>
    <submittedName>
        <fullName evidence="6">FLYWCH-type domain-containing protein</fullName>
    </submittedName>
</protein>
<dbReference type="AlphaFoldDB" id="A0A5K3FHA1"/>
<organism evidence="6">
    <name type="scientific">Mesocestoides corti</name>
    <name type="common">Flatworm</name>
    <dbReference type="NCBI Taxonomy" id="53468"/>
    <lineage>
        <taxon>Eukaryota</taxon>
        <taxon>Metazoa</taxon>
        <taxon>Spiralia</taxon>
        <taxon>Lophotrochozoa</taxon>
        <taxon>Platyhelminthes</taxon>
        <taxon>Cestoda</taxon>
        <taxon>Eucestoda</taxon>
        <taxon>Cyclophyllidea</taxon>
        <taxon>Mesocestoididae</taxon>
        <taxon>Mesocestoides</taxon>
    </lineage>
</organism>
<evidence type="ECO:0000256" key="3">
    <source>
        <dbReference type="ARBA" id="ARBA00022833"/>
    </source>
</evidence>
<dbReference type="Gene3D" id="2.20.25.240">
    <property type="match status" value="1"/>
</dbReference>
<keyword evidence="2" id="KW-0863">Zinc-finger</keyword>
<name>A0A5K3FHA1_MESCO</name>
<keyword evidence="3" id="KW-0862">Zinc</keyword>
<feature type="region of interest" description="Disordered" evidence="4">
    <location>
        <begin position="1"/>
        <end position="21"/>
    </location>
</feature>
<dbReference type="InterPro" id="IPR007588">
    <property type="entry name" value="Znf_FLYWCH"/>
</dbReference>
<feature type="compositionally biased region" description="Polar residues" evidence="4">
    <location>
        <begin position="216"/>
        <end position="226"/>
    </location>
</feature>
<feature type="region of interest" description="Disordered" evidence="4">
    <location>
        <begin position="255"/>
        <end position="321"/>
    </location>
</feature>
<feature type="domain" description="FLYWCH-type" evidence="5">
    <location>
        <begin position="64"/>
        <end position="118"/>
    </location>
</feature>
<feature type="compositionally biased region" description="Pro residues" evidence="4">
    <location>
        <begin position="299"/>
        <end position="315"/>
    </location>
</feature>
<sequence length="627" mass="67541">MISAAAMPTTSSPSDPPTAAVPVNVDFAQKRKENGKILDAKPQESTAKVDKWNLLKVRVGFDVTRKGERSLVIDGYKFTKSRDGMSDRVFWRCSRRECKATAVTVGGRVEHVRILHTHQPPTPGEFFSTAGETAAHLGPGAVSRDQTVRQHDTGRVRRRSHHHLGTATATSTNDAPDVVAVAEKTAGAHARAVAAILSNLVECSKTERKQPETNEMETVNGFSPPSSVDKLQDSRIHTSQEVISVNQRRRTFPPVSFGADNVRSHYQHPSVGDFDSRGLNALADAAVHQSKRDSQNSTPDPPFEAPGSSPPPPQQAPHLPQSTEHVLCPFLTSEKDGPRVTATPVGGPFVFLGTRDLPTPFLVGNSFSGAGTADLSTPAASATSTSCQMSSVVTDSVSGITVSGLPSTPMVSLPGSSCRPSALPSTEYQEVTPPDTPNEPTLARIDLQPALTSTAAGVGMLLHWKKEKMRESEAEEEMRQHHLGRQLTTAAAVATSKTFLSFPSDGNKYCDGVEPAVLGKRKRCASASQPPLSTRLYHSGPRDPRNLLTSAANATPHQIPLSDWYVRVMKDMLPRLLTTLQRLTARLEANSDAEDVITTCRAIQACLDTVSALRRARQESVSSNPTF</sequence>
<accession>A0A5K3FHA1</accession>
<evidence type="ECO:0000256" key="2">
    <source>
        <dbReference type="ARBA" id="ARBA00022771"/>
    </source>
</evidence>
<reference evidence="6" key="1">
    <citation type="submission" date="2019-11" db="UniProtKB">
        <authorList>
            <consortium name="WormBaseParasite"/>
        </authorList>
    </citation>
    <scope>IDENTIFICATION</scope>
</reference>
<dbReference type="WBParaSite" id="MCU_008160-RA">
    <property type="protein sequence ID" value="MCU_008160-RA"/>
    <property type="gene ID" value="MCU_008160"/>
</dbReference>
<dbReference type="Pfam" id="PF04500">
    <property type="entry name" value="FLYWCH"/>
    <property type="match status" value="1"/>
</dbReference>
<feature type="compositionally biased region" description="Polar residues" evidence="4">
    <location>
        <begin position="411"/>
        <end position="429"/>
    </location>
</feature>
<keyword evidence="1" id="KW-0479">Metal-binding</keyword>
<dbReference type="GO" id="GO:0008270">
    <property type="term" value="F:zinc ion binding"/>
    <property type="evidence" value="ECO:0007669"/>
    <property type="project" value="UniProtKB-KW"/>
</dbReference>
<feature type="region of interest" description="Disordered" evidence="4">
    <location>
        <begin position="205"/>
        <end position="234"/>
    </location>
</feature>
<evidence type="ECO:0000256" key="1">
    <source>
        <dbReference type="ARBA" id="ARBA00022723"/>
    </source>
</evidence>
<evidence type="ECO:0000259" key="5">
    <source>
        <dbReference type="Pfam" id="PF04500"/>
    </source>
</evidence>
<evidence type="ECO:0000256" key="4">
    <source>
        <dbReference type="SAM" id="MobiDB-lite"/>
    </source>
</evidence>
<evidence type="ECO:0000313" key="6">
    <source>
        <dbReference type="WBParaSite" id="MCU_008160-RA"/>
    </source>
</evidence>
<feature type="region of interest" description="Disordered" evidence="4">
    <location>
        <begin position="411"/>
        <end position="437"/>
    </location>
</feature>